<dbReference type="GO" id="GO:0005783">
    <property type="term" value="C:endoplasmic reticulum"/>
    <property type="evidence" value="ECO:0007669"/>
    <property type="project" value="TreeGrafter"/>
</dbReference>
<evidence type="ECO:0000256" key="3">
    <source>
        <dbReference type="ARBA" id="ARBA00023098"/>
    </source>
</evidence>
<accession>A0A381UM76</accession>
<name>A0A381UM76_9ZZZZ</name>
<organism evidence="5">
    <name type="scientific">marine metagenome</name>
    <dbReference type="NCBI Taxonomy" id="408172"/>
    <lineage>
        <taxon>unclassified sequences</taxon>
        <taxon>metagenomes</taxon>
        <taxon>ecological metagenomes</taxon>
    </lineage>
</organism>
<dbReference type="InterPro" id="IPR042099">
    <property type="entry name" value="ANL_N_sf"/>
</dbReference>
<dbReference type="PANTHER" id="PTHR43272">
    <property type="entry name" value="LONG-CHAIN-FATTY-ACID--COA LIGASE"/>
    <property type="match status" value="1"/>
</dbReference>
<dbReference type="PROSITE" id="PS00455">
    <property type="entry name" value="AMP_BINDING"/>
    <property type="match status" value="1"/>
</dbReference>
<dbReference type="InterPro" id="IPR020845">
    <property type="entry name" value="AMP-binding_CS"/>
</dbReference>
<dbReference type="Pfam" id="PF23562">
    <property type="entry name" value="AMP-binding_C_3"/>
    <property type="match status" value="1"/>
</dbReference>
<feature type="domain" description="AMP-dependent synthetase/ligase" evidence="4">
    <location>
        <begin position="8"/>
        <end position="406"/>
    </location>
</feature>
<protein>
    <recommendedName>
        <fullName evidence="4">AMP-dependent synthetase/ligase domain-containing protein</fullName>
    </recommendedName>
</protein>
<evidence type="ECO:0000313" key="5">
    <source>
        <dbReference type="EMBL" id="SVA29266.1"/>
    </source>
</evidence>
<keyword evidence="3" id="KW-0443">Lipid metabolism</keyword>
<dbReference type="SUPFAM" id="SSF56801">
    <property type="entry name" value="Acetyl-CoA synthetase-like"/>
    <property type="match status" value="1"/>
</dbReference>
<dbReference type="InterPro" id="IPR000873">
    <property type="entry name" value="AMP-dep_synth/lig_dom"/>
</dbReference>
<dbReference type="EMBL" id="UINC01006725">
    <property type="protein sequence ID" value="SVA29266.1"/>
    <property type="molecule type" value="Genomic_DNA"/>
</dbReference>
<keyword evidence="2" id="KW-0276">Fatty acid metabolism</keyword>
<dbReference type="Gene3D" id="3.40.50.12780">
    <property type="entry name" value="N-terminal domain of ligase-like"/>
    <property type="match status" value="1"/>
</dbReference>
<dbReference type="GO" id="GO:0004467">
    <property type="term" value="F:long-chain fatty acid-CoA ligase activity"/>
    <property type="evidence" value="ECO:0007669"/>
    <property type="project" value="TreeGrafter"/>
</dbReference>
<dbReference type="PANTHER" id="PTHR43272:SF32">
    <property type="entry name" value="AMP-DEPENDENT SYNTHETASE_LIGASE DOMAIN-CONTAINING PROTEIN"/>
    <property type="match status" value="1"/>
</dbReference>
<evidence type="ECO:0000256" key="1">
    <source>
        <dbReference type="ARBA" id="ARBA00022598"/>
    </source>
</evidence>
<sequence length="579" mass="65255">MREKHLGIWQSTTWKEYGIAARNTGLALHFLGLRKGEVVSIASEGIPEWLFTDMGTVAAGGISSGVYTTDSSSQVKYLVNDSKTKFYFAENEEQLDKILEVRNECPSLEKIIVYDMEGLHTFEDDQVISYEDFTKLGEKLNQEQPNLWLSLLNKVLPDDIAILVYTSGTTGPSKGAMINNKNLMYSVNVGLEIFKPKENEEQLSFLPLCHILERSVSVMFPLLSGAVVNFAENIDTVPENIREVSPTVFIAVPRIWEKFYSSITIIMKDATFIGKYFYSLSIRVGSKYKDYFVDGKEPPLTTKIAFWICDQLVLKNIKKLLGLNKCRYALSGAAPISPELINWYLSLGIDMREGWGMTETAGVGTAFYTREIKTGFVGRAVNQSEVKIAEDGEILFKGPGVFCGYLNKPEQTNEALVNGWLHTGDVGQLDNYGNMKITDRKKDIIITAGGKNISPSEIENELKFSPFISDAVIIGDKRKFLSCLIMIDEENVIKFAQDYDVPFSNFESLCLRKEIVDLIDNEIAKVNKKFANVEQVKKFSLIDIQLTAEDDELTPTMKLKRKFINEKYNSIIESMYQSA</sequence>
<evidence type="ECO:0000256" key="2">
    <source>
        <dbReference type="ARBA" id="ARBA00022832"/>
    </source>
</evidence>
<reference evidence="5" key="1">
    <citation type="submission" date="2018-05" db="EMBL/GenBank/DDBJ databases">
        <authorList>
            <person name="Lanie J.A."/>
            <person name="Ng W.-L."/>
            <person name="Kazmierczak K.M."/>
            <person name="Andrzejewski T.M."/>
            <person name="Davidsen T.M."/>
            <person name="Wayne K.J."/>
            <person name="Tettelin H."/>
            <person name="Glass J.I."/>
            <person name="Rusch D."/>
            <person name="Podicherti R."/>
            <person name="Tsui H.-C.T."/>
            <person name="Winkler M.E."/>
        </authorList>
    </citation>
    <scope>NUCLEOTIDE SEQUENCE</scope>
</reference>
<gene>
    <name evidence="5" type="ORF">METZ01_LOCUS82120</name>
</gene>
<proteinExistence type="predicted"/>
<dbReference type="GO" id="GO:0016020">
    <property type="term" value="C:membrane"/>
    <property type="evidence" value="ECO:0007669"/>
    <property type="project" value="TreeGrafter"/>
</dbReference>
<dbReference type="Pfam" id="PF00501">
    <property type="entry name" value="AMP-binding"/>
    <property type="match status" value="1"/>
</dbReference>
<evidence type="ECO:0000259" key="4">
    <source>
        <dbReference type="Pfam" id="PF00501"/>
    </source>
</evidence>
<keyword evidence="1" id="KW-0436">Ligase</keyword>
<dbReference type="AlphaFoldDB" id="A0A381UM76"/>